<feature type="site" description="Contributes to redox potential value" evidence="8">
    <location>
        <position position="33"/>
    </location>
</feature>
<dbReference type="SUPFAM" id="SSF52833">
    <property type="entry name" value="Thioredoxin-like"/>
    <property type="match status" value="1"/>
</dbReference>
<gene>
    <name evidence="11" type="ORF">UV06_C0004G0020</name>
</gene>
<dbReference type="GO" id="GO:0045454">
    <property type="term" value="P:cell redox homeostasis"/>
    <property type="evidence" value="ECO:0007669"/>
    <property type="project" value="TreeGrafter"/>
</dbReference>
<dbReference type="Gene3D" id="3.40.30.10">
    <property type="entry name" value="Glutaredoxin"/>
    <property type="match status" value="1"/>
</dbReference>
<evidence type="ECO:0000256" key="6">
    <source>
        <dbReference type="NCBIfam" id="TIGR01068"/>
    </source>
</evidence>
<dbReference type="InterPro" id="IPR005746">
    <property type="entry name" value="Thioredoxin"/>
</dbReference>
<evidence type="ECO:0000313" key="12">
    <source>
        <dbReference type="Proteomes" id="UP000033854"/>
    </source>
</evidence>
<evidence type="ECO:0000256" key="4">
    <source>
        <dbReference type="ARBA" id="ARBA00023157"/>
    </source>
</evidence>
<comment type="similarity">
    <text evidence="1 7">Belongs to the thioredoxin family.</text>
</comment>
<feature type="disulfide bond" description="Redox-active" evidence="9">
    <location>
        <begin position="31"/>
        <end position="34"/>
    </location>
</feature>
<feature type="site" description="Deprotonates C-terminal active site Cys" evidence="8">
    <location>
        <position position="25"/>
    </location>
</feature>
<organism evidence="11 12">
    <name type="scientific">Candidatus Collierbacteria bacterium GW2011_GWA2_42_17</name>
    <dbReference type="NCBI Taxonomy" id="1618378"/>
    <lineage>
        <taxon>Bacteria</taxon>
        <taxon>Candidatus Collieribacteriota</taxon>
    </lineage>
</organism>
<evidence type="ECO:0000256" key="7">
    <source>
        <dbReference type="PIRNR" id="PIRNR000077"/>
    </source>
</evidence>
<evidence type="ECO:0000313" key="11">
    <source>
        <dbReference type="EMBL" id="KKS42885.1"/>
    </source>
</evidence>
<feature type="active site" description="Nucleophile" evidence="8">
    <location>
        <position position="31"/>
    </location>
</feature>
<comment type="caution">
    <text evidence="11">The sequence shown here is derived from an EMBL/GenBank/DDBJ whole genome shotgun (WGS) entry which is preliminary data.</text>
</comment>
<evidence type="ECO:0000256" key="3">
    <source>
        <dbReference type="ARBA" id="ARBA00022982"/>
    </source>
</evidence>
<evidence type="ECO:0000256" key="1">
    <source>
        <dbReference type="ARBA" id="ARBA00008987"/>
    </source>
</evidence>
<protein>
    <recommendedName>
        <fullName evidence="6 7">Thioredoxin</fullName>
    </recommendedName>
</protein>
<evidence type="ECO:0000256" key="9">
    <source>
        <dbReference type="PIRSR" id="PIRSR000077-4"/>
    </source>
</evidence>
<evidence type="ECO:0000256" key="8">
    <source>
        <dbReference type="PIRSR" id="PIRSR000077-1"/>
    </source>
</evidence>
<dbReference type="CDD" id="cd02947">
    <property type="entry name" value="TRX_family"/>
    <property type="match status" value="1"/>
</dbReference>
<dbReference type="PANTHER" id="PTHR45663">
    <property type="entry name" value="GEO12009P1"/>
    <property type="match status" value="1"/>
</dbReference>
<keyword evidence="2" id="KW-0813">Transport</keyword>
<keyword evidence="5 9" id="KW-0676">Redox-active center</keyword>
<feature type="active site" description="Nucleophile" evidence="8">
    <location>
        <position position="34"/>
    </location>
</feature>
<evidence type="ECO:0000256" key="5">
    <source>
        <dbReference type="ARBA" id="ARBA00023284"/>
    </source>
</evidence>
<feature type="site" description="Contributes to redox potential value" evidence="8">
    <location>
        <position position="32"/>
    </location>
</feature>
<dbReference type="PATRIC" id="fig|1618378.3.peg.495"/>
<dbReference type="InterPro" id="IPR013766">
    <property type="entry name" value="Thioredoxin_domain"/>
</dbReference>
<dbReference type="GO" id="GO:0005829">
    <property type="term" value="C:cytosol"/>
    <property type="evidence" value="ECO:0007669"/>
    <property type="project" value="TreeGrafter"/>
</dbReference>
<dbReference type="PROSITE" id="PS00194">
    <property type="entry name" value="THIOREDOXIN_1"/>
    <property type="match status" value="1"/>
</dbReference>
<feature type="domain" description="Thioredoxin" evidence="10">
    <location>
        <begin position="1"/>
        <end position="107"/>
    </location>
</feature>
<name>A0A0G0Z273_9BACT</name>
<dbReference type="PROSITE" id="PS51352">
    <property type="entry name" value="THIOREDOXIN_2"/>
    <property type="match status" value="1"/>
</dbReference>
<dbReference type="AlphaFoldDB" id="A0A0G0Z273"/>
<accession>A0A0G0Z273</accession>
<dbReference type="PANTHER" id="PTHR45663:SF11">
    <property type="entry name" value="GEO12009P1"/>
    <property type="match status" value="1"/>
</dbReference>
<dbReference type="PIRSF" id="PIRSF000077">
    <property type="entry name" value="Thioredoxin"/>
    <property type="match status" value="1"/>
</dbReference>
<dbReference type="GO" id="GO:0015035">
    <property type="term" value="F:protein-disulfide reductase activity"/>
    <property type="evidence" value="ECO:0007669"/>
    <property type="project" value="UniProtKB-UniRule"/>
</dbReference>
<evidence type="ECO:0000259" key="10">
    <source>
        <dbReference type="PROSITE" id="PS51352"/>
    </source>
</evidence>
<dbReference type="NCBIfam" id="TIGR01068">
    <property type="entry name" value="thioredoxin"/>
    <property type="match status" value="1"/>
</dbReference>
<keyword evidence="3" id="KW-0249">Electron transport</keyword>
<dbReference type="InterPro" id="IPR036249">
    <property type="entry name" value="Thioredoxin-like_sf"/>
</dbReference>
<keyword evidence="4 9" id="KW-1015">Disulfide bond</keyword>
<reference evidence="11 12" key="1">
    <citation type="journal article" date="2015" name="Nature">
        <title>rRNA introns, odd ribosomes, and small enigmatic genomes across a large radiation of phyla.</title>
        <authorList>
            <person name="Brown C.T."/>
            <person name="Hug L.A."/>
            <person name="Thomas B.C."/>
            <person name="Sharon I."/>
            <person name="Castelle C.J."/>
            <person name="Singh A."/>
            <person name="Wilkins M.J."/>
            <person name="Williams K.H."/>
            <person name="Banfield J.F."/>
        </authorList>
    </citation>
    <scope>NUCLEOTIDE SEQUENCE [LARGE SCALE GENOMIC DNA]</scope>
</reference>
<dbReference type="InterPro" id="IPR017937">
    <property type="entry name" value="Thioredoxin_CS"/>
</dbReference>
<sequence length="107" mass="11791">MELIHFTDANFDEMVLKAEKPVLVDFFADWCGPCRMVAPVIEELAKTYEGKMIVGKVDVDANSNVAGKYGVMSIPTVVLFDGGKEIARQVGFGGKEIYETMVKQAIK</sequence>
<dbReference type="EMBL" id="LCDA01000004">
    <property type="protein sequence ID" value="KKS42885.1"/>
    <property type="molecule type" value="Genomic_DNA"/>
</dbReference>
<dbReference type="PRINTS" id="PR00421">
    <property type="entry name" value="THIOREDOXIN"/>
</dbReference>
<dbReference type="Proteomes" id="UP000033854">
    <property type="component" value="Unassembled WGS sequence"/>
</dbReference>
<dbReference type="Pfam" id="PF00085">
    <property type="entry name" value="Thioredoxin"/>
    <property type="match status" value="1"/>
</dbReference>
<dbReference type="FunFam" id="3.40.30.10:FF:000001">
    <property type="entry name" value="Thioredoxin"/>
    <property type="match status" value="1"/>
</dbReference>
<proteinExistence type="inferred from homology"/>
<evidence type="ECO:0000256" key="2">
    <source>
        <dbReference type="ARBA" id="ARBA00022448"/>
    </source>
</evidence>